<comment type="cofactor">
    <cofactor evidence="1">
        <name>pyridoxal 5'-phosphate</name>
        <dbReference type="ChEBI" id="CHEBI:597326"/>
    </cofactor>
</comment>
<dbReference type="InterPro" id="IPR004839">
    <property type="entry name" value="Aminotransferase_I/II_large"/>
</dbReference>
<evidence type="ECO:0000256" key="2">
    <source>
        <dbReference type="ARBA" id="ARBA00022576"/>
    </source>
</evidence>
<feature type="domain" description="Aminotransferase class I/classII large" evidence="4">
    <location>
        <begin position="49"/>
        <end position="392"/>
    </location>
</feature>
<dbReference type="EMBL" id="MHIE01000016">
    <property type="protein sequence ID" value="OGY45628.1"/>
    <property type="molecule type" value="Genomic_DNA"/>
</dbReference>
<evidence type="ECO:0000256" key="3">
    <source>
        <dbReference type="ARBA" id="ARBA00022679"/>
    </source>
</evidence>
<dbReference type="SUPFAM" id="SSF53383">
    <property type="entry name" value="PLP-dependent transferases"/>
    <property type="match status" value="1"/>
</dbReference>
<dbReference type="PANTHER" id="PTHR42832">
    <property type="entry name" value="AMINO ACID AMINOTRANSFERASE"/>
    <property type="match status" value="1"/>
</dbReference>
<sequence>MNPLTQVDIRRAFGDGIGGAHFGDDSTEYLFSRIKRLRRAFQQAHPNFKVLDFGIGEPYEGPSQLTRQAVMAATNQPEFDGYPDLGLERLRQVVAVHFGEQFGVNVDPSTQVQDCWGIKPALDALVKVFCAPGNKSSLTSRIQVAVTVPGYPVFGTQASKLGAEVIQMPVTREHSYLFDYRVLEQCQNLHAIYVISPHNPTGRAYDQVPGFWETLVEWCRQRQVALVVDEAYCHLRWVDEDRPFTALSVPGFTDVGVVLHSVSKTLNWTGGRVGWVVGNPTIIAAYRKEYEDSSSGQTLANQHGAAESLTHFNGIIGLIRKSYIERLGRLVDVLRKHGFPVQMPDGGFFVFSPAPTEGGGQAFTDAEAFMRYLLNEQGVVSVPFGSNIRFSCTIKVGGQGQPESFDQAIEALDQRLPQDLKFAL</sequence>
<dbReference type="Proteomes" id="UP000178240">
    <property type="component" value="Unassembled WGS sequence"/>
</dbReference>
<evidence type="ECO:0000313" key="5">
    <source>
        <dbReference type="EMBL" id="OGY45628.1"/>
    </source>
</evidence>
<reference evidence="5 6" key="1">
    <citation type="journal article" date="2016" name="Nat. Commun.">
        <title>Thousands of microbial genomes shed light on interconnected biogeochemical processes in an aquifer system.</title>
        <authorList>
            <person name="Anantharaman K."/>
            <person name="Brown C.T."/>
            <person name="Hug L.A."/>
            <person name="Sharon I."/>
            <person name="Castelle C.J."/>
            <person name="Probst A.J."/>
            <person name="Thomas B.C."/>
            <person name="Singh A."/>
            <person name="Wilkins M.J."/>
            <person name="Karaoz U."/>
            <person name="Brodie E.L."/>
            <person name="Williams K.H."/>
            <person name="Hubbard S.S."/>
            <person name="Banfield J.F."/>
        </authorList>
    </citation>
    <scope>NUCLEOTIDE SEQUENCE [LARGE SCALE GENOMIC DNA]</scope>
</reference>
<protein>
    <recommendedName>
        <fullName evidence="4">Aminotransferase class I/classII large domain-containing protein</fullName>
    </recommendedName>
</protein>
<dbReference type="CDD" id="cd00609">
    <property type="entry name" value="AAT_like"/>
    <property type="match status" value="1"/>
</dbReference>
<proteinExistence type="predicted"/>
<dbReference type="GO" id="GO:0008483">
    <property type="term" value="F:transaminase activity"/>
    <property type="evidence" value="ECO:0007669"/>
    <property type="project" value="UniProtKB-KW"/>
</dbReference>
<gene>
    <name evidence="5" type="ORF">A2744_02990</name>
</gene>
<evidence type="ECO:0000256" key="1">
    <source>
        <dbReference type="ARBA" id="ARBA00001933"/>
    </source>
</evidence>
<dbReference type="STRING" id="1797535.A2744_02990"/>
<dbReference type="InterPro" id="IPR050881">
    <property type="entry name" value="LL-DAP_aminotransferase"/>
</dbReference>
<accession>A0A1G1Y010</accession>
<dbReference type="InterPro" id="IPR015421">
    <property type="entry name" value="PyrdxlP-dep_Trfase_major"/>
</dbReference>
<dbReference type="PANTHER" id="PTHR42832:SF3">
    <property type="entry name" value="L-GLUTAMINE--4-(METHYLSULFANYL)-2-OXOBUTANOATE AMINOTRANSFERASE"/>
    <property type="match status" value="1"/>
</dbReference>
<dbReference type="AlphaFoldDB" id="A0A1G1Y010"/>
<dbReference type="InterPro" id="IPR015424">
    <property type="entry name" value="PyrdxlP-dep_Trfase"/>
</dbReference>
<organism evidence="5 6">
    <name type="scientific">Candidatus Buchananbacteria bacterium RIFCSPHIGHO2_01_FULL_44_11</name>
    <dbReference type="NCBI Taxonomy" id="1797535"/>
    <lineage>
        <taxon>Bacteria</taxon>
        <taxon>Candidatus Buchananiibacteriota</taxon>
    </lineage>
</organism>
<dbReference type="Pfam" id="PF00155">
    <property type="entry name" value="Aminotran_1_2"/>
    <property type="match status" value="1"/>
</dbReference>
<evidence type="ECO:0000313" key="6">
    <source>
        <dbReference type="Proteomes" id="UP000178240"/>
    </source>
</evidence>
<evidence type="ECO:0000259" key="4">
    <source>
        <dbReference type="Pfam" id="PF00155"/>
    </source>
</evidence>
<dbReference type="GO" id="GO:0030170">
    <property type="term" value="F:pyridoxal phosphate binding"/>
    <property type="evidence" value="ECO:0007669"/>
    <property type="project" value="InterPro"/>
</dbReference>
<name>A0A1G1Y010_9BACT</name>
<keyword evidence="3" id="KW-0808">Transferase</keyword>
<comment type="caution">
    <text evidence="5">The sequence shown here is derived from an EMBL/GenBank/DDBJ whole genome shotgun (WGS) entry which is preliminary data.</text>
</comment>
<keyword evidence="2" id="KW-0032">Aminotransferase</keyword>
<dbReference type="Gene3D" id="3.40.640.10">
    <property type="entry name" value="Type I PLP-dependent aspartate aminotransferase-like (Major domain)"/>
    <property type="match status" value="1"/>
</dbReference>